<gene>
    <name evidence="2" type="ORF">ACH5RR_028323</name>
</gene>
<organism evidence="2 3">
    <name type="scientific">Cinchona calisaya</name>
    <dbReference type="NCBI Taxonomy" id="153742"/>
    <lineage>
        <taxon>Eukaryota</taxon>
        <taxon>Viridiplantae</taxon>
        <taxon>Streptophyta</taxon>
        <taxon>Embryophyta</taxon>
        <taxon>Tracheophyta</taxon>
        <taxon>Spermatophyta</taxon>
        <taxon>Magnoliopsida</taxon>
        <taxon>eudicotyledons</taxon>
        <taxon>Gunneridae</taxon>
        <taxon>Pentapetalae</taxon>
        <taxon>asterids</taxon>
        <taxon>lamiids</taxon>
        <taxon>Gentianales</taxon>
        <taxon>Rubiaceae</taxon>
        <taxon>Cinchonoideae</taxon>
        <taxon>Cinchoneae</taxon>
        <taxon>Cinchona</taxon>
    </lineage>
</organism>
<evidence type="ECO:0008006" key="4">
    <source>
        <dbReference type="Google" id="ProtNLM"/>
    </source>
</evidence>
<keyword evidence="1" id="KW-0472">Membrane</keyword>
<reference evidence="2 3" key="1">
    <citation type="submission" date="2024-11" db="EMBL/GenBank/DDBJ databases">
        <title>A near-complete genome assembly of Cinchona calisaya.</title>
        <authorList>
            <person name="Lian D.C."/>
            <person name="Zhao X.W."/>
            <person name="Wei L."/>
        </authorList>
    </citation>
    <scope>NUCLEOTIDE SEQUENCE [LARGE SCALE GENOMIC DNA]</scope>
    <source>
        <tissue evidence="2">Nenye</tissue>
    </source>
</reference>
<evidence type="ECO:0000313" key="2">
    <source>
        <dbReference type="EMBL" id="KAL3508922.1"/>
    </source>
</evidence>
<evidence type="ECO:0000313" key="3">
    <source>
        <dbReference type="Proteomes" id="UP001630127"/>
    </source>
</evidence>
<evidence type="ECO:0000256" key="1">
    <source>
        <dbReference type="SAM" id="Phobius"/>
    </source>
</evidence>
<protein>
    <recommendedName>
        <fullName evidence="4">RNase H type-1 domain-containing protein</fullName>
    </recommendedName>
</protein>
<dbReference type="AlphaFoldDB" id="A0ABD2YSV9"/>
<keyword evidence="1" id="KW-1133">Transmembrane helix</keyword>
<comment type="caution">
    <text evidence="2">The sequence shown here is derived from an EMBL/GenBank/DDBJ whole genome shotgun (WGS) entry which is preliminary data.</text>
</comment>
<dbReference type="EMBL" id="JBJUIK010000012">
    <property type="protein sequence ID" value="KAL3508922.1"/>
    <property type="molecule type" value="Genomic_DNA"/>
</dbReference>
<keyword evidence="1" id="KW-0812">Transmembrane</keyword>
<proteinExistence type="predicted"/>
<name>A0ABD2YSV9_9GENT</name>
<dbReference type="Proteomes" id="UP001630127">
    <property type="component" value="Unassembled WGS sequence"/>
</dbReference>
<sequence length="262" mass="29794">MIDKKKTKEDGNQDIAETKRFALFKAQEGGWQEMVIESDNAFVINRLSTAAFVNPGVRSSKVLTKFIDLHLNNAEEEYNNLITRFIEDANKNFLSFHSNNESLDTIAPDLEVPIFNHYGAVLLALPMALYASWIGIISVCVIRVNLGGFLIGVLAGNWSIQDLDLWVMKEYGVQESWKKRFSIESLPNIYLPLCFRNNEEELFIENKDGQLISCVLSNCQEFRKYDVCEPSSPMVGYPPVINVVTYRESLISIQNEITPINK</sequence>
<feature type="transmembrane region" description="Helical" evidence="1">
    <location>
        <begin position="118"/>
        <end position="142"/>
    </location>
</feature>
<keyword evidence="3" id="KW-1185">Reference proteome</keyword>
<accession>A0ABD2YSV9</accession>